<protein>
    <recommendedName>
        <fullName evidence="12">Cytochrome P450</fullName>
    </recommendedName>
</protein>
<dbReference type="Pfam" id="PF00166">
    <property type="entry name" value="Cpn10"/>
    <property type="match status" value="1"/>
</dbReference>
<comment type="similarity">
    <text evidence="2">Belongs to the cytochrome P450 family.</text>
</comment>
<dbReference type="InterPro" id="IPR050196">
    <property type="entry name" value="Cytochrome_P450_Monoox"/>
</dbReference>
<evidence type="ECO:0000256" key="9">
    <source>
        <dbReference type="SAM" id="MobiDB-lite"/>
    </source>
</evidence>
<dbReference type="CDD" id="cd00320">
    <property type="entry name" value="cpn10"/>
    <property type="match status" value="1"/>
</dbReference>
<comment type="similarity">
    <text evidence="1">Belongs to the GroES chaperonin family.</text>
</comment>
<dbReference type="Proteomes" id="UP001157017">
    <property type="component" value="Unassembled WGS sequence"/>
</dbReference>
<feature type="compositionally biased region" description="Basic residues" evidence="9">
    <location>
        <begin position="94"/>
        <end position="109"/>
    </location>
</feature>
<evidence type="ECO:0000256" key="6">
    <source>
        <dbReference type="ARBA" id="ARBA00023004"/>
    </source>
</evidence>
<keyword evidence="4" id="KW-0479">Metal-binding</keyword>
<accession>A0ABQ6JEM2</accession>
<dbReference type="PANTHER" id="PTHR24291:SF50">
    <property type="entry name" value="BIFUNCTIONAL ALBAFLAVENONE MONOOXYGENASE_TERPENE SYNTHASE"/>
    <property type="match status" value="1"/>
</dbReference>
<evidence type="ECO:0000256" key="1">
    <source>
        <dbReference type="ARBA" id="ARBA00006975"/>
    </source>
</evidence>
<evidence type="ECO:0000256" key="8">
    <source>
        <dbReference type="ARBA" id="ARBA00023186"/>
    </source>
</evidence>
<proteinExistence type="inferred from homology"/>
<dbReference type="InterPro" id="IPR011032">
    <property type="entry name" value="GroES-like_sf"/>
</dbReference>
<evidence type="ECO:0000256" key="5">
    <source>
        <dbReference type="ARBA" id="ARBA00023002"/>
    </source>
</evidence>
<feature type="region of interest" description="Disordered" evidence="9">
    <location>
        <begin position="363"/>
        <end position="467"/>
    </location>
</feature>
<name>A0ABQ6JEM2_9ACTN</name>
<evidence type="ECO:0000256" key="4">
    <source>
        <dbReference type="ARBA" id="ARBA00022723"/>
    </source>
</evidence>
<dbReference type="SMART" id="SM00883">
    <property type="entry name" value="Cpn10"/>
    <property type="match status" value="1"/>
</dbReference>
<evidence type="ECO:0000256" key="2">
    <source>
        <dbReference type="ARBA" id="ARBA00010617"/>
    </source>
</evidence>
<evidence type="ECO:0000256" key="7">
    <source>
        <dbReference type="ARBA" id="ARBA00023033"/>
    </source>
</evidence>
<feature type="compositionally biased region" description="Low complexity" evidence="9">
    <location>
        <begin position="419"/>
        <end position="441"/>
    </location>
</feature>
<dbReference type="Gene3D" id="2.30.33.40">
    <property type="entry name" value="GroES chaperonin"/>
    <property type="match status" value="1"/>
</dbReference>
<keyword evidence="6" id="KW-0408">Iron</keyword>
<dbReference type="SUPFAM" id="SSF48264">
    <property type="entry name" value="Cytochrome P450"/>
    <property type="match status" value="1"/>
</dbReference>
<organism evidence="10 11">
    <name type="scientific">Angustibacter aerolatus</name>
    <dbReference type="NCBI Taxonomy" id="1162965"/>
    <lineage>
        <taxon>Bacteria</taxon>
        <taxon>Bacillati</taxon>
        <taxon>Actinomycetota</taxon>
        <taxon>Actinomycetes</taxon>
        <taxon>Kineosporiales</taxon>
        <taxon>Kineosporiaceae</taxon>
    </lineage>
</organism>
<feature type="region of interest" description="Disordered" evidence="9">
    <location>
        <begin position="77"/>
        <end position="112"/>
    </location>
</feature>
<sequence length="467" mass="50447">MTQPPTASDDGALPIRMLHDRVLVSTEHEDGERRSGSGILIPATAALGKRLAWAEVVATGQHVRQVQRGDRVLFDPDERAEVEPAGRGVPAAARARHPRRRRPARRRRPDRAVPLSARRNARYTPLDVDGPVPREMVRDVPAIRRDALGYLARTTERFGDLVAFPMPGRAALLVNDPAAVRRVLVERPRAWSKDTVQYGALSAVTGAGLLTADGDDWRRRRRIAQPAFHHGTLDVVAEQSVAAARRVSVGWHALPDGAVTDVDAACMQATLEVVGRTLFDDDLAADGERVVSSVAEALEVVVQRARTPRPAWLPLPSARRLARAVAVLDETCARLVAARRARGLDDHDTDLLGLLLRSADAEGGLTPQQVRDEPGDPGDRRARDRRVVAGLDAAPARRAPRGAAAGARRARRPRRAADLGRPAPAAVHPPGGRRGAAVVPAGLGGHPARDRARRAWPGSPSRPARWS</sequence>
<dbReference type="PANTHER" id="PTHR24291">
    <property type="entry name" value="CYTOCHROME P450 FAMILY 4"/>
    <property type="match status" value="1"/>
</dbReference>
<evidence type="ECO:0000256" key="3">
    <source>
        <dbReference type="ARBA" id="ARBA00022617"/>
    </source>
</evidence>
<feature type="compositionally biased region" description="Low complexity" evidence="9">
    <location>
        <begin position="388"/>
        <end position="407"/>
    </location>
</feature>
<dbReference type="InterPro" id="IPR037124">
    <property type="entry name" value="Chaperonin_GroES_sf"/>
</dbReference>
<dbReference type="SUPFAM" id="SSF50129">
    <property type="entry name" value="GroES-like"/>
    <property type="match status" value="1"/>
</dbReference>
<evidence type="ECO:0000313" key="11">
    <source>
        <dbReference type="Proteomes" id="UP001157017"/>
    </source>
</evidence>
<keyword evidence="11" id="KW-1185">Reference proteome</keyword>
<dbReference type="InterPro" id="IPR036396">
    <property type="entry name" value="Cyt_P450_sf"/>
</dbReference>
<dbReference type="EMBL" id="BSUZ01000001">
    <property type="protein sequence ID" value="GMA85869.1"/>
    <property type="molecule type" value="Genomic_DNA"/>
</dbReference>
<gene>
    <name evidence="10" type="ORF">GCM10025868_11190</name>
</gene>
<keyword evidence="8" id="KW-0143">Chaperone</keyword>
<evidence type="ECO:0000313" key="10">
    <source>
        <dbReference type="EMBL" id="GMA85869.1"/>
    </source>
</evidence>
<feature type="compositionally biased region" description="Basic and acidic residues" evidence="9">
    <location>
        <begin position="370"/>
        <end position="387"/>
    </location>
</feature>
<keyword evidence="5" id="KW-0560">Oxidoreductase</keyword>
<keyword evidence="7" id="KW-0503">Monooxygenase</keyword>
<evidence type="ECO:0008006" key="12">
    <source>
        <dbReference type="Google" id="ProtNLM"/>
    </source>
</evidence>
<dbReference type="InterPro" id="IPR001128">
    <property type="entry name" value="Cyt_P450"/>
</dbReference>
<dbReference type="InterPro" id="IPR020818">
    <property type="entry name" value="Chaperonin_GroES"/>
</dbReference>
<dbReference type="Pfam" id="PF00067">
    <property type="entry name" value="p450"/>
    <property type="match status" value="1"/>
</dbReference>
<reference evidence="11" key="1">
    <citation type="journal article" date="2019" name="Int. J. Syst. Evol. Microbiol.">
        <title>The Global Catalogue of Microorganisms (GCM) 10K type strain sequencing project: providing services to taxonomists for standard genome sequencing and annotation.</title>
        <authorList>
            <consortium name="The Broad Institute Genomics Platform"/>
            <consortium name="The Broad Institute Genome Sequencing Center for Infectious Disease"/>
            <person name="Wu L."/>
            <person name="Ma J."/>
        </authorList>
    </citation>
    <scope>NUCLEOTIDE SEQUENCE [LARGE SCALE GENOMIC DNA]</scope>
    <source>
        <strain evidence="11">NBRC 108730</strain>
    </source>
</reference>
<dbReference type="Gene3D" id="1.10.630.10">
    <property type="entry name" value="Cytochrome P450"/>
    <property type="match status" value="1"/>
</dbReference>
<keyword evidence="3" id="KW-0349">Heme</keyword>
<comment type="caution">
    <text evidence="10">The sequence shown here is derived from an EMBL/GenBank/DDBJ whole genome shotgun (WGS) entry which is preliminary data.</text>
</comment>